<dbReference type="GO" id="GO:0016491">
    <property type="term" value="F:oxidoreductase activity"/>
    <property type="evidence" value="ECO:0007669"/>
    <property type="project" value="UniProtKB-KW"/>
</dbReference>
<dbReference type="Gene3D" id="3.30.9.10">
    <property type="entry name" value="D-Amino Acid Oxidase, subunit A, domain 2"/>
    <property type="match status" value="1"/>
</dbReference>
<accession>A0A0S4U6I5</accession>
<keyword evidence="5" id="KW-0614">Plasmid</keyword>
<evidence type="ECO:0000313" key="3">
    <source>
        <dbReference type="EMBL" id="CUV17631.1"/>
    </source>
</evidence>
<reference evidence="5" key="2">
    <citation type="submission" date="2021-10" db="EMBL/GenBank/DDBJ databases">
        <title>Complete genome sequences of five Ralstonia solancearum strains isolated from sunflower.</title>
        <authorList>
            <person name="She X."/>
            <person name="He Z."/>
        </authorList>
    </citation>
    <scope>NUCLEOTIDE SEQUENCE</scope>
    <source>
        <strain evidence="5">RS638</strain>
        <plasmid evidence="5">p1</plasmid>
    </source>
</reference>
<dbReference type="InterPro" id="IPR006076">
    <property type="entry name" value="FAD-dep_OxRdtase"/>
</dbReference>
<evidence type="ECO:0000259" key="2">
    <source>
        <dbReference type="Pfam" id="PF01266"/>
    </source>
</evidence>
<dbReference type="EMBL" id="CP085044">
    <property type="protein sequence ID" value="UZF16935.1"/>
    <property type="molecule type" value="Genomic_DNA"/>
</dbReference>
<dbReference type="GO" id="GO:0005737">
    <property type="term" value="C:cytoplasm"/>
    <property type="evidence" value="ECO:0007669"/>
    <property type="project" value="TreeGrafter"/>
</dbReference>
<dbReference type="PATRIC" id="fig|305.107.peg.2964"/>
<dbReference type="SUPFAM" id="SSF51905">
    <property type="entry name" value="FAD/NAD(P)-binding domain"/>
    <property type="match status" value="1"/>
</dbReference>
<proteinExistence type="predicted"/>
<evidence type="ECO:0000256" key="1">
    <source>
        <dbReference type="ARBA" id="ARBA00023002"/>
    </source>
</evidence>
<protein>
    <submittedName>
        <fullName evidence="5">FAD-binding oxidoreductase</fullName>
    </submittedName>
    <submittedName>
        <fullName evidence="3">Putative oxidoreductase signal peptide protein</fullName>
    </submittedName>
</protein>
<evidence type="ECO:0000313" key="4">
    <source>
        <dbReference type="EMBL" id="CUV55728.1"/>
    </source>
</evidence>
<dbReference type="EMBL" id="LN899820">
    <property type="protein sequence ID" value="CUV55728.1"/>
    <property type="molecule type" value="Genomic_DNA"/>
</dbReference>
<name>A0A0S4U6I5_RALSL</name>
<dbReference type="AlphaFoldDB" id="A0A0S4U6I5"/>
<sequence>MAMPSHVFGPAQPAFDVAIVGAGLAGAAAAHFCAQRGLRVALVEAASAGAGGATAHSRGIVRVYDPSEALMALGQRGTAFWRGWDLGEINPFRPCGVLYVAPPASLPQIEARLRSHDQASYPIRILGRAEVRQVAGRLPSHVHEGAVVLHEPLGGCINPRLAAQLFAESARRRAATVIEGSPVQRIEATPDAAVVHTGAGAVHARTVVVAAGALTRRLVGAQAPVDAGQHADRVAAAFVRSIPLGCVHDPDAGVPEYCLIDEPSGGYLRPESDALAFVGGARQSDVQEVDALPALAQDQYERTATLADRLLGTERARLIDMRGGYDAYTPDLLPIVGFTDDRSRVAVAFGFSGRGAKYIPALMSDFAGDIVHRVRHLN</sequence>
<keyword evidence="1" id="KW-0560">Oxidoreductase</keyword>
<geneLocation type="plasmid" evidence="5">
    <name>p1</name>
</geneLocation>
<organism evidence="3">
    <name type="scientific">Ralstonia solanacearum</name>
    <name type="common">Pseudomonas solanacearum</name>
    <dbReference type="NCBI Taxonomy" id="305"/>
    <lineage>
        <taxon>Bacteria</taxon>
        <taxon>Pseudomonadati</taxon>
        <taxon>Pseudomonadota</taxon>
        <taxon>Betaproteobacteria</taxon>
        <taxon>Burkholderiales</taxon>
        <taxon>Burkholderiaceae</taxon>
        <taxon>Ralstonia</taxon>
        <taxon>Ralstonia solanacearum species complex</taxon>
    </lineage>
</organism>
<dbReference type="EMBL" id="LN899821">
    <property type="protein sequence ID" value="CUV17631.1"/>
    <property type="molecule type" value="Genomic_DNA"/>
</dbReference>
<dbReference type="Gene3D" id="3.50.50.60">
    <property type="entry name" value="FAD/NAD(P)-binding domain"/>
    <property type="match status" value="1"/>
</dbReference>
<gene>
    <name evidence="5" type="ORF">LH706_23410</name>
    <name evidence="3" type="ORF">PSS4_v1_360041</name>
    <name evidence="4" type="ORF">RUN215_v1_530011</name>
</gene>
<dbReference type="PANTHER" id="PTHR13847">
    <property type="entry name" value="SARCOSINE DEHYDROGENASE-RELATED"/>
    <property type="match status" value="1"/>
</dbReference>
<dbReference type="Pfam" id="PF01266">
    <property type="entry name" value="DAO"/>
    <property type="match status" value="1"/>
</dbReference>
<feature type="domain" description="FAD dependent oxidoreductase" evidence="2">
    <location>
        <begin position="16"/>
        <end position="361"/>
    </location>
</feature>
<evidence type="ECO:0000313" key="5">
    <source>
        <dbReference type="EMBL" id="UZF16935.1"/>
    </source>
</evidence>
<dbReference type="PANTHER" id="PTHR13847:SF287">
    <property type="entry name" value="FAD-DEPENDENT OXIDOREDUCTASE DOMAIN-CONTAINING PROTEIN 1"/>
    <property type="match status" value="1"/>
</dbReference>
<reference evidence="3" key="1">
    <citation type="submission" date="2015-10" db="EMBL/GenBank/DDBJ databases">
        <authorList>
            <person name="Gilbert D.G."/>
        </authorList>
    </citation>
    <scope>NUCLEOTIDE SEQUENCE</scope>
    <source>
        <strain evidence="3">Phyl III-seqv23</strain>
    </source>
</reference>
<dbReference type="InterPro" id="IPR036188">
    <property type="entry name" value="FAD/NAD-bd_sf"/>
</dbReference>